<dbReference type="OrthoDB" id="653734at2759"/>
<feature type="transmembrane region" description="Helical" evidence="1">
    <location>
        <begin position="7"/>
        <end position="23"/>
    </location>
</feature>
<comment type="caution">
    <text evidence="2">The sequence shown here is derived from an EMBL/GenBank/DDBJ whole genome shotgun (WGS) entry which is preliminary data.</text>
</comment>
<protein>
    <recommendedName>
        <fullName evidence="4">Bifunctional inhibitor/plant lipid transfer protein/seed storage helical domain-containing protein</fullName>
    </recommendedName>
</protein>
<keyword evidence="3" id="KW-1185">Reference proteome</keyword>
<keyword evidence="1" id="KW-0812">Transmembrane</keyword>
<name>A0A830CFJ1_9LAMI</name>
<accession>A0A830CFJ1</accession>
<evidence type="ECO:0000313" key="2">
    <source>
        <dbReference type="EMBL" id="GFP95818.1"/>
    </source>
</evidence>
<evidence type="ECO:0008006" key="4">
    <source>
        <dbReference type="Google" id="ProtNLM"/>
    </source>
</evidence>
<feature type="transmembrane region" description="Helical" evidence="1">
    <location>
        <begin position="43"/>
        <end position="62"/>
    </location>
</feature>
<sequence>MAISHTLYIMSITILILGVTTMSNNTELGQHHTLPVVKRPRCLGIVNFMVYCAVSISSYYPARGYHRTSERCCRYALKADILHFCDKYMNKEFHSPSCVVQVARYCGNPLPKGSKCGSKSCFINLKFTFQTKANLISLPLRISFNIKFL</sequence>
<organism evidence="2 3">
    <name type="scientific">Phtheirospermum japonicum</name>
    <dbReference type="NCBI Taxonomy" id="374723"/>
    <lineage>
        <taxon>Eukaryota</taxon>
        <taxon>Viridiplantae</taxon>
        <taxon>Streptophyta</taxon>
        <taxon>Embryophyta</taxon>
        <taxon>Tracheophyta</taxon>
        <taxon>Spermatophyta</taxon>
        <taxon>Magnoliopsida</taxon>
        <taxon>eudicotyledons</taxon>
        <taxon>Gunneridae</taxon>
        <taxon>Pentapetalae</taxon>
        <taxon>asterids</taxon>
        <taxon>lamiids</taxon>
        <taxon>Lamiales</taxon>
        <taxon>Orobanchaceae</taxon>
        <taxon>Orobanchaceae incertae sedis</taxon>
        <taxon>Phtheirospermum</taxon>
    </lineage>
</organism>
<dbReference type="Proteomes" id="UP000653305">
    <property type="component" value="Unassembled WGS sequence"/>
</dbReference>
<evidence type="ECO:0000256" key="1">
    <source>
        <dbReference type="SAM" id="Phobius"/>
    </source>
</evidence>
<gene>
    <name evidence="2" type="ORF">PHJA_001726000</name>
</gene>
<proteinExistence type="predicted"/>
<evidence type="ECO:0000313" key="3">
    <source>
        <dbReference type="Proteomes" id="UP000653305"/>
    </source>
</evidence>
<dbReference type="AlphaFoldDB" id="A0A830CFJ1"/>
<keyword evidence="1" id="KW-0472">Membrane</keyword>
<dbReference type="EMBL" id="BMAC01000406">
    <property type="protein sequence ID" value="GFP95818.1"/>
    <property type="molecule type" value="Genomic_DNA"/>
</dbReference>
<reference evidence="2" key="1">
    <citation type="submission" date="2020-07" db="EMBL/GenBank/DDBJ databases">
        <title>Ethylene signaling mediates host invasion by parasitic plants.</title>
        <authorList>
            <person name="Yoshida S."/>
        </authorList>
    </citation>
    <scope>NUCLEOTIDE SEQUENCE</scope>
    <source>
        <strain evidence="2">Okayama</strain>
    </source>
</reference>
<keyword evidence="1" id="KW-1133">Transmembrane helix</keyword>